<evidence type="ECO:0000313" key="1">
    <source>
        <dbReference type="EMBL" id="EFJ46668.1"/>
    </source>
</evidence>
<keyword evidence="2" id="KW-1185">Reference proteome</keyword>
<proteinExistence type="predicted"/>
<dbReference type="STRING" id="3068.D8U0N6"/>
<dbReference type="RefSeq" id="XP_002952197.1">
    <property type="nucleotide sequence ID" value="XM_002952151.1"/>
</dbReference>
<sequence>MLSQLLDDALLGYEAAHEVVQKVSRPHAWPQHHLDVVIQILWGLQENAPQLYRLVLFVAMIKPTTVNCERVFLMHMVLKMDLHTRLSVTSLDQSLFIKLNTSGSMMKECEALAKAVIVYCSGTKMHLYQSIAAHRCRACRCTEEARNGGCH</sequence>
<dbReference type="EMBL" id="GL378349">
    <property type="protein sequence ID" value="EFJ46668.1"/>
    <property type="molecule type" value="Genomic_DNA"/>
</dbReference>
<reference evidence="1 2" key="1">
    <citation type="journal article" date="2010" name="Science">
        <title>Genomic analysis of organismal complexity in the multicellular green alga Volvox carteri.</title>
        <authorList>
            <person name="Prochnik S.E."/>
            <person name="Umen J."/>
            <person name="Nedelcu A.M."/>
            <person name="Hallmann A."/>
            <person name="Miller S.M."/>
            <person name="Nishii I."/>
            <person name="Ferris P."/>
            <person name="Kuo A."/>
            <person name="Mitros T."/>
            <person name="Fritz-Laylin L.K."/>
            <person name="Hellsten U."/>
            <person name="Chapman J."/>
            <person name="Simakov O."/>
            <person name="Rensing S.A."/>
            <person name="Terry A."/>
            <person name="Pangilinan J."/>
            <person name="Kapitonov V."/>
            <person name="Jurka J."/>
            <person name="Salamov A."/>
            <person name="Shapiro H."/>
            <person name="Schmutz J."/>
            <person name="Grimwood J."/>
            <person name="Lindquist E."/>
            <person name="Lucas S."/>
            <person name="Grigoriev I.V."/>
            <person name="Schmitt R."/>
            <person name="Kirk D."/>
            <person name="Rokhsar D.S."/>
        </authorList>
    </citation>
    <scope>NUCLEOTIDE SEQUENCE [LARGE SCALE GENOMIC DNA]</scope>
    <source>
        <strain evidence="2">f. Nagariensis / Eve</strain>
    </source>
</reference>
<protein>
    <recommendedName>
        <fullName evidence="3">HAT C-terminal dimerisation domain-containing protein</fullName>
    </recommendedName>
</protein>
<dbReference type="GeneID" id="9628448"/>
<dbReference type="OrthoDB" id="535277at2759"/>
<organism evidence="2">
    <name type="scientific">Volvox carteri f. nagariensis</name>
    <dbReference type="NCBI Taxonomy" id="3068"/>
    <lineage>
        <taxon>Eukaryota</taxon>
        <taxon>Viridiplantae</taxon>
        <taxon>Chlorophyta</taxon>
        <taxon>core chlorophytes</taxon>
        <taxon>Chlorophyceae</taxon>
        <taxon>CS clade</taxon>
        <taxon>Chlamydomonadales</taxon>
        <taxon>Volvocaceae</taxon>
        <taxon>Volvox</taxon>
    </lineage>
</organism>
<name>D8U0N6_VOLCA</name>
<accession>D8U0N6</accession>
<gene>
    <name evidence="1" type="ORF">VOLCADRAFT_92863</name>
</gene>
<evidence type="ECO:0008006" key="3">
    <source>
        <dbReference type="Google" id="ProtNLM"/>
    </source>
</evidence>
<evidence type="ECO:0000313" key="2">
    <source>
        <dbReference type="Proteomes" id="UP000001058"/>
    </source>
</evidence>
<dbReference type="AlphaFoldDB" id="D8U0N6"/>
<dbReference type="Proteomes" id="UP000001058">
    <property type="component" value="Unassembled WGS sequence"/>
</dbReference>
<dbReference type="KEGG" id="vcn:VOLCADRAFT_92863"/>
<dbReference type="InParanoid" id="D8U0N6"/>